<organism evidence="2">
    <name type="scientific">human gut metagenome</name>
    <dbReference type="NCBI Taxonomy" id="408170"/>
    <lineage>
        <taxon>unclassified sequences</taxon>
        <taxon>metagenomes</taxon>
        <taxon>organismal metagenomes</taxon>
    </lineage>
</organism>
<evidence type="ECO:0000313" key="2">
    <source>
        <dbReference type="EMBL" id="EKC52368.1"/>
    </source>
</evidence>
<sequence>KKRKTNDKKIQELKEAAAASGKAAKPGSLADKVGMVSRYNEVNDKRK</sequence>
<name>K1S495_9ZZZZ</name>
<feature type="compositionally biased region" description="Low complexity" evidence="1">
    <location>
        <begin position="16"/>
        <end position="29"/>
    </location>
</feature>
<proteinExistence type="predicted"/>
<protein>
    <submittedName>
        <fullName evidence="2">Uncharacterized protein</fullName>
    </submittedName>
</protein>
<feature type="region of interest" description="Disordered" evidence="1">
    <location>
        <begin position="1"/>
        <end position="29"/>
    </location>
</feature>
<evidence type="ECO:0000256" key="1">
    <source>
        <dbReference type="SAM" id="MobiDB-lite"/>
    </source>
</evidence>
<reference evidence="2" key="1">
    <citation type="journal article" date="2013" name="Environ. Microbiol.">
        <title>Microbiota from the distal guts of lean and obese adolescents exhibit partial functional redundancy besides clear differences in community structure.</title>
        <authorList>
            <person name="Ferrer M."/>
            <person name="Ruiz A."/>
            <person name="Lanza F."/>
            <person name="Haange S.B."/>
            <person name="Oberbach A."/>
            <person name="Till H."/>
            <person name="Bargiela R."/>
            <person name="Campoy C."/>
            <person name="Segura M.T."/>
            <person name="Richter M."/>
            <person name="von Bergen M."/>
            <person name="Seifert J."/>
            <person name="Suarez A."/>
        </authorList>
    </citation>
    <scope>NUCLEOTIDE SEQUENCE</scope>
</reference>
<feature type="non-terminal residue" evidence="2">
    <location>
        <position position="1"/>
    </location>
</feature>
<comment type="caution">
    <text evidence="2">The sequence shown here is derived from an EMBL/GenBank/DDBJ whole genome shotgun (WGS) entry which is preliminary data.</text>
</comment>
<dbReference type="EMBL" id="AJWY01011578">
    <property type="protein sequence ID" value="EKC52368.1"/>
    <property type="molecule type" value="Genomic_DNA"/>
</dbReference>
<dbReference type="AlphaFoldDB" id="K1S495"/>
<accession>K1S495</accession>
<gene>
    <name evidence="2" type="ORF">LEA_16928</name>
</gene>